<dbReference type="STRING" id="933852.A0A0C3BKE6"/>
<dbReference type="HOGENOM" id="CLU_055329_0_0_1"/>
<proteinExistence type="predicted"/>
<dbReference type="AlphaFoldDB" id="A0A0C3BKE6"/>
<protein>
    <submittedName>
        <fullName evidence="2">Uncharacterized protein</fullName>
    </submittedName>
</protein>
<evidence type="ECO:0000256" key="1">
    <source>
        <dbReference type="SAM" id="MobiDB-lite"/>
    </source>
</evidence>
<feature type="region of interest" description="Disordered" evidence="1">
    <location>
        <begin position="1"/>
        <end position="72"/>
    </location>
</feature>
<evidence type="ECO:0000313" key="2">
    <source>
        <dbReference type="EMBL" id="KIM31951.1"/>
    </source>
</evidence>
<name>A0A0C3BKE6_SERVB</name>
<sequence>MQASGISEHGQPRLIKGKDDESHDHEHEHEYEEDSLHPGHAVDEQGMQYRPDTEADTEGLLNIQPPAAGLVSPGEMLYDEEVYKLRKRNTRGSPRSHATWEIEEEMARGRNGSVLAGEEGAGQDINNNSDYYRASPTKGRGGHRRQESGSQTNGNDTAAGADTEGLDWVARYQQQPDQPPPWLNVNQRLLNWAVIWPFNELENSLKSCERGEQVDEVALTIWTAQIYKRYVRAQMTTQFPPQVVDKMFVPPNIADAINNAAYNGRHEEVAMMLKELWVPFGFKGHPKVILALTKHRREENHWVVHRFSLPDASIITYDTHLEKSLPDGRPLGWWFGIRIAFASDKYPPPDQVVQRMIRLHRPLQLQVDNSLAAAAIWRNLIMGSKADRLVDLERLRDLIRQEVKGIRSKKEQGKLSLGLSKSAWVGDQRTIEG</sequence>
<feature type="compositionally biased region" description="Basic and acidic residues" evidence="1">
    <location>
        <begin position="16"/>
        <end position="43"/>
    </location>
</feature>
<dbReference type="OrthoDB" id="2562444at2759"/>
<organism evidence="2 3">
    <name type="scientific">Serendipita vermifera MAFF 305830</name>
    <dbReference type="NCBI Taxonomy" id="933852"/>
    <lineage>
        <taxon>Eukaryota</taxon>
        <taxon>Fungi</taxon>
        <taxon>Dikarya</taxon>
        <taxon>Basidiomycota</taxon>
        <taxon>Agaricomycotina</taxon>
        <taxon>Agaricomycetes</taxon>
        <taxon>Sebacinales</taxon>
        <taxon>Serendipitaceae</taxon>
        <taxon>Serendipita</taxon>
    </lineage>
</organism>
<reference evidence="2 3" key="1">
    <citation type="submission" date="2014-04" db="EMBL/GenBank/DDBJ databases">
        <authorList>
            <consortium name="DOE Joint Genome Institute"/>
            <person name="Kuo A."/>
            <person name="Zuccaro A."/>
            <person name="Kohler A."/>
            <person name="Nagy L.G."/>
            <person name="Floudas D."/>
            <person name="Copeland A."/>
            <person name="Barry K.W."/>
            <person name="Cichocki N."/>
            <person name="Veneault-Fourrey C."/>
            <person name="LaButti K."/>
            <person name="Lindquist E.A."/>
            <person name="Lipzen A."/>
            <person name="Lundell T."/>
            <person name="Morin E."/>
            <person name="Murat C."/>
            <person name="Sun H."/>
            <person name="Tunlid A."/>
            <person name="Henrissat B."/>
            <person name="Grigoriev I.V."/>
            <person name="Hibbett D.S."/>
            <person name="Martin F."/>
            <person name="Nordberg H.P."/>
            <person name="Cantor M.N."/>
            <person name="Hua S.X."/>
        </authorList>
    </citation>
    <scope>NUCLEOTIDE SEQUENCE [LARGE SCALE GENOMIC DNA]</scope>
    <source>
        <strain evidence="2 3">MAFF 305830</strain>
    </source>
</reference>
<dbReference type="Proteomes" id="UP000054097">
    <property type="component" value="Unassembled WGS sequence"/>
</dbReference>
<reference evidence="3" key="2">
    <citation type="submission" date="2015-01" db="EMBL/GenBank/DDBJ databases">
        <title>Evolutionary Origins and Diversification of the Mycorrhizal Mutualists.</title>
        <authorList>
            <consortium name="DOE Joint Genome Institute"/>
            <consortium name="Mycorrhizal Genomics Consortium"/>
            <person name="Kohler A."/>
            <person name="Kuo A."/>
            <person name="Nagy L.G."/>
            <person name="Floudas D."/>
            <person name="Copeland A."/>
            <person name="Barry K.W."/>
            <person name="Cichocki N."/>
            <person name="Veneault-Fourrey C."/>
            <person name="LaButti K."/>
            <person name="Lindquist E.A."/>
            <person name="Lipzen A."/>
            <person name="Lundell T."/>
            <person name="Morin E."/>
            <person name="Murat C."/>
            <person name="Riley R."/>
            <person name="Ohm R."/>
            <person name="Sun H."/>
            <person name="Tunlid A."/>
            <person name="Henrissat B."/>
            <person name="Grigoriev I.V."/>
            <person name="Hibbett D.S."/>
            <person name="Martin F."/>
        </authorList>
    </citation>
    <scope>NUCLEOTIDE SEQUENCE [LARGE SCALE GENOMIC DNA]</scope>
    <source>
        <strain evidence="3">MAFF 305830</strain>
    </source>
</reference>
<feature type="region of interest" description="Disordered" evidence="1">
    <location>
        <begin position="111"/>
        <end position="161"/>
    </location>
</feature>
<accession>A0A0C3BKE6</accession>
<evidence type="ECO:0000313" key="3">
    <source>
        <dbReference type="Proteomes" id="UP000054097"/>
    </source>
</evidence>
<keyword evidence="3" id="KW-1185">Reference proteome</keyword>
<gene>
    <name evidence="2" type="ORF">M408DRAFT_241302</name>
</gene>
<dbReference type="EMBL" id="KN824281">
    <property type="protein sequence ID" value="KIM31951.1"/>
    <property type="molecule type" value="Genomic_DNA"/>
</dbReference>